<dbReference type="InParanoid" id="A0A409VGP1"/>
<gene>
    <name evidence="3" type="ORF">CVT26_000085</name>
</gene>
<comment type="caution">
    <text evidence="3">The sequence shown here is derived from an EMBL/GenBank/DDBJ whole genome shotgun (WGS) entry which is preliminary data.</text>
</comment>
<sequence length="382" mass="44236">MSKPSNLSLRTRKKVFKPTDVNLRDISSRIPSYLHEPDTLRGLSYLVRDIACVAVFWTLAARIETSFKALQDSEFLLPLVARVGIWLSWCLYWYFQSLAMTALWVLGHECGHRAFSSSRMVCDVVGYFTHSFTGTPYFSWKITHHVHHSFHGSFERDAHHVPKTRSDLGIPSEGPGQSVNYMEYLEDTPFYTIAILMIHQFIGFPLYIATNLGGQRHFPSWCAASTSKWAVLASDVGILSVIAACVFYSRMYGWPTVFKYYIIPWLGVNHWIPHYRAGAWTFTRGAACTIDRPLLGNLGRFFFHDVAHFHVAHHLFPRMPFYHTEEATQYIKEALGEHYLSHEEYWIPNLWRSFMDCQFVEDEGDILFYKDKNGEALYDVTE</sequence>
<evidence type="ECO:0000313" key="3">
    <source>
        <dbReference type="EMBL" id="PPQ65433.1"/>
    </source>
</evidence>
<dbReference type="Pfam" id="PF00487">
    <property type="entry name" value="FA_desaturase"/>
    <property type="match status" value="1"/>
</dbReference>
<dbReference type="PANTHER" id="PTHR32100">
    <property type="entry name" value="OMEGA-6 FATTY ACID DESATURASE, CHLOROPLASTIC"/>
    <property type="match status" value="1"/>
</dbReference>
<feature type="transmembrane region" description="Helical" evidence="1">
    <location>
        <begin position="229"/>
        <end position="249"/>
    </location>
</feature>
<keyword evidence="1" id="KW-0812">Transmembrane</keyword>
<dbReference type="STRING" id="231916.A0A409VGP1"/>
<feature type="transmembrane region" description="Helical" evidence="1">
    <location>
        <begin position="190"/>
        <end position="208"/>
    </location>
</feature>
<protein>
    <recommendedName>
        <fullName evidence="2">Fatty acid desaturase domain-containing protein</fullName>
    </recommendedName>
</protein>
<dbReference type="GO" id="GO:0006629">
    <property type="term" value="P:lipid metabolic process"/>
    <property type="evidence" value="ECO:0007669"/>
    <property type="project" value="InterPro"/>
</dbReference>
<proteinExistence type="predicted"/>
<evidence type="ECO:0000313" key="4">
    <source>
        <dbReference type="Proteomes" id="UP000284706"/>
    </source>
</evidence>
<dbReference type="AlphaFoldDB" id="A0A409VGP1"/>
<evidence type="ECO:0000259" key="2">
    <source>
        <dbReference type="Pfam" id="PF00487"/>
    </source>
</evidence>
<keyword evidence="1" id="KW-1133">Transmembrane helix</keyword>
<keyword evidence="4" id="KW-1185">Reference proteome</keyword>
<dbReference type="OrthoDB" id="1461976at2759"/>
<dbReference type="InterPro" id="IPR005804">
    <property type="entry name" value="FA_desaturase_dom"/>
</dbReference>
<keyword evidence="1" id="KW-0472">Membrane</keyword>
<dbReference type="EMBL" id="NHYE01005653">
    <property type="protein sequence ID" value="PPQ65433.1"/>
    <property type="molecule type" value="Genomic_DNA"/>
</dbReference>
<dbReference type="InterPro" id="IPR012171">
    <property type="entry name" value="Fatty_acid_desaturase"/>
</dbReference>
<name>A0A409VGP1_9AGAR</name>
<accession>A0A409VGP1</accession>
<dbReference type="GO" id="GO:0016491">
    <property type="term" value="F:oxidoreductase activity"/>
    <property type="evidence" value="ECO:0007669"/>
    <property type="project" value="InterPro"/>
</dbReference>
<organism evidence="3 4">
    <name type="scientific">Gymnopilus dilepis</name>
    <dbReference type="NCBI Taxonomy" id="231916"/>
    <lineage>
        <taxon>Eukaryota</taxon>
        <taxon>Fungi</taxon>
        <taxon>Dikarya</taxon>
        <taxon>Basidiomycota</taxon>
        <taxon>Agaricomycotina</taxon>
        <taxon>Agaricomycetes</taxon>
        <taxon>Agaricomycetidae</taxon>
        <taxon>Agaricales</taxon>
        <taxon>Agaricineae</taxon>
        <taxon>Hymenogastraceae</taxon>
        <taxon>Gymnopilus</taxon>
    </lineage>
</organism>
<dbReference type="Proteomes" id="UP000284706">
    <property type="component" value="Unassembled WGS sequence"/>
</dbReference>
<evidence type="ECO:0000256" key="1">
    <source>
        <dbReference type="SAM" id="Phobius"/>
    </source>
</evidence>
<feature type="domain" description="Fatty acid desaturase" evidence="2">
    <location>
        <begin position="88"/>
        <end position="346"/>
    </location>
</feature>
<reference evidence="3 4" key="1">
    <citation type="journal article" date="2018" name="Evol. Lett.">
        <title>Horizontal gene cluster transfer increased hallucinogenic mushroom diversity.</title>
        <authorList>
            <person name="Reynolds H.T."/>
            <person name="Vijayakumar V."/>
            <person name="Gluck-Thaler E."/>
            <person name="Korotkin H.B."/>
            <person name="Matheny P.B."/>
            <person name="Slot J.C."/>
        </authorList>
    </citation>
    <scope>NUCLEOTIDE SEQUENCE [LARGE SCALE GENOMIC DNA]</scope>
    <source>
        <strain evidence="3 4">SRW20</strain>
    </source>
</reference>